<gene>
    <name evidence="1" type="ORF">Q31a_41240</name>
</gene>
<keyword evidence="2" id="KW-1185">Reference proteome</keyword>
<proteinExistence type="predicted"/>
<name>A0A518GB72_9BACT</name>
<dbReference type="AlphaFoldDB" id="A0A518GB72"/>
<sequence length="227" mass="25216">MLLSSAAAISQVRLKAKSAGIGNRLYRLDLAPWRPQLEILGASSTVKHHRSVSVHSCLELHGDQPTRLSDRPTQRRSGLSAVSLQLDSREVSSGERFATNLQILNDHLQGLICPSGMLVSYLGSFPSVTSWQPLQINLQPIRWNPRSSRLPRSLLFSWVTVRISLKLSSIIHPLERDSIGMQLSASSNSQEVHPRVALRFQLTGSYTTWTTLEAPFSPLPYRPLCSA</sequence>
<dbReference type="EMBL" id="CP036298">
    <property type="protein sequence ID" value="QDV25797.1"/>
    <property type="molecule type" value="Genomic_DNA"/>
</dbReference>
<reference evidence="1 2" key="1">
    <citation type="submission" date="2019-02" db="EMBL/GenBank/DDBJ databases">
        <title>Deep-cultivation of Planctomycetes and their phenomic and genomic characterization uncovers novel biology.</title>
        <authorList>
            <person name="Wiegand S."/>
            <person name="Jogler M."/>
            <person name="Boedeker C."/>
            <person name="Pinto D."/>
            <person name="Vollmers J."/>
            <person name="Rivas-Marin E."/>
            <person name="Kohn T."/>
            <person name="Peeters S.H."/>
            <person name="Heuer A."/>
            <person name="Rast P."/>
            <person name="Oberbeckmann S."/>
            <person name="Bunk B."/>
            <person name="Jeske O."/>
            <person name="Meyerdierks A."/>
            <person name="Storesund J.E."/>
            <person name="Kallscheuer N."/>
            <person name="Luecker S."/>
            <person name="Lage O.M."/>
            <person name="Pohl T."/>
            <person name="Merkel B.J."/>
            <person name="Hornburger P."/>
            <person name="Mueller R.-W."/>
            <person name="Bruemmer F."/>
            <person name="Labrenz M."/>
            <person name="Spormann A.M."/>
            <person name="Op den Camp H."/>
            <person name="Overmann J."/>
            <person name="Amann R."/>
            <person name="Jetten M.S.M."/>
            <person name="Mascher T."/>
            <person name="Medema M.H."/>
            <person name="Devos D.P."/>
            <person name="Kaster A.-K."/>
            <person name="Ovreas L."/>
            <person name="Rohde M."/>
            <person name="Galperin M.Y."/>
            <person name="Jogler C."/>
        </authorList>
    </citation>
    <scope>NUCLEOTIDE SEQUENCE [LARGE SCALE GENOMIC DNA]</scope>
    <source>
        <strain evidence="1 2">Q31a</strain>
    </source>
</reference>
<dbReference type="KEGG" id="ahel:Q31a_41240"/>
<dbReference type="Proteomes" id="UP000318017">
    <property type="component" value="Chromosome"/>
</dbReference>
<organism evidence="1 2">
    <name type="scientific">Aureliella helgolandensis</name>
    <dbReference type="NCBI Taxonomy" id="2527968"/>
    <lineage>
        <taxon>Bacteria</taxon>
        <taxon>Pseudomonadati</taxon>
        <taxon>Planctomycetota</taxon>
        <taxon>Planctomycetia</taxon>
        <taxon>Pirellulales</taxon>
        <taxon>Pirellulaceae</taxon>
        <taxon>Aureliella</taxon>
    </lineage>
</organism>
<accession>A0A518GB72</accession>
<evidence type="ECO:0000313" key="2">
    <source>
        <dbReference type="Proteomes" id="UP000318017"/>
    </source>
</evidence>
<protein>
    <submittedName>
        <fullName evidence="1">Uncharacterized protein</fullName>
    </submittedName>
</protein>
<evidence type="ECO:0000313" key="1">
    <source>
        <dbReference type="EMBL" id="QDV25797.1"/>
    </source>
</evidence>